<keyword evidence="3" id="KW-1185">Reference proteome</keyword>
<name>A0A397TWY7_9GLOM</name>
<evidence type="ECO:0008006" key="4">
    <source>
        <dbReference type="Google" id="ProtNLM"/>
    </source>
</evidence>
<feature type="region of interest" description="Disordered" evidence="1">
    <location>
        <begin position="1"/>
        <end position="42"/>
    </location>
</feature>
<evidence type="ECO:0000313" key="2">
    <source>
        <dbReference type="EMBL" id="RIB02555.1"/>
    </source>
</evidence>
<protein>
    <recommendedName>
        <fullName evidence="4">BED-type domain-containing protein</fullName>
    </recommendedName>
</protein>
<accession>A0A397TWY7</accession>
<evidence type="ECO:0000256" key="1">
    <source>
        <dbReference type="SAM" id="MobiDB-lite"/>
    </source>
</evidence>
<proteinExistence type="predicted"/>
<organism evidence="2 3">
    <name type="scientific">Gigaspora rosea</name>
    <dbReference type="NCBI Taxonomy" id="44941"/>
    <lineage>
        <taxon>Eukaryota</taxon>
        <taxon>Fungi</taxon>
        <taxon>Fungi incertae sedis</taxon>
        <taxon>Mucoromycota</taxon>
        <taxon>Glomeromycotina</taxon>
        <taxon>Glomeromycetes</taxon>
        <taxon>Diversisporales</taxon>
        <taxon>Gigasporaceae</taxon>
        <taxon>Gigaspora</taxon>
    </lineage>
</organism>
<dbReference type="EMBL" id="QKWP01002659">
    <property type="protein sequence ID" value="RIB02555.1"/>
    <property type="molecule type" value="Genomic_DNA"/>
</dbReference>
<dbReference type="OrthoDB" id="2467724at2759"/>
<feature type="compositionally biased region" description="Polar residues" evidence="1">
    <location>
        <begin position="7"/>
        <end position="32"/>
    </location>
</feature>
<evidence type="ECO:0000313" key="3">
    <source>
        <dbReference type="Proteomes" id="UP000266673"/>
    </source>
</evidence>
<reference evidence="2 3" key="1">
    <citation type="submission" date="2018-06" db="EMBL/GenBank/DDBJ databases">
        <title>Comparative genomics reveals the genomic features of Rhizophagus irregularis, R. cerebriforme, R. diaphanum and Gigaspora rosea, and their symbiotic lifestyle signature.</title>
        <authorList>
            <person name="Morin E."/>
            <person name="San Clemente H."/>
            <person name="Chen E.C.H."/>
            <person name="De La Providencia I."/>
            <person name="Hainaut M."/>
            <person name="Kuo A."/>
            <person name="Kohler A."/>
            <person name="Murat C."/>
            <person name="Tang N."/>
            <person name="Roy S."/>
            <person name="Loubradou J."/>
            <person name="Henrissat B."/>
            <person name="Grigoriev I.V."/>
            <person name="Corradi N."/>
            <person name="Roux C."/>
            <person name="Martin F.M."/>
        </authorList>
    </citation>
    <scope>NUCLEOTIDE SEQUENCE [LARGE SCALE GENOMIC DNA]</scope>
    <source>
        <strain evidence="2 3">DAOM 194757</strain>
    </source>
</reference>
<comment type="caution">
    <text evidence="2">The sequence shown here is derived from an EMBL/GenBank/DDBJ whole genome shotgun (WGS) entry which is preliminary data.</text>
</comment>
<dbReference type="AlphaFoldDB" id="A0A397TWY7"/>
<gene>
    <name evidence="2" type="ORF">C2G38_2049977</name>
</gene>
<sequence>MSDSDLEQTSQTEYSQETSNVSQSESSQTKQNIQKKNKCRHQSGQLVAKCWKYFEVEGEQSIYKIKIKDNNGGEKICGTSYKYLPGWSTTNMNSHLADEHDIVDFQKKVNN</sequence>
<dbReference type="Proteomes" id="UP000266673">
    <property type="component" value="Unassembled WGS sequence"/>
</dbReference>